<protein>
    <submittedName>
        <fullName evidence="1">Uncharacterized protein</fullName>
    </submittedName>
</protein>
<proteinExistence type="predicted"/>
<gene>
    <name evidence="1" type="ORF">MRATA1EN1_LOCUS11260</name>
</gene>
<name>A0ABN8YLM7_RANTA</name>
<sequence>MGVHLPGFLWRASGVRKARESGVRTRQAHASGLGRFCGPARPHSCSGLAPSESFATASGRGGRDGARQDCSVAASGACALVAPHRPLGRASPVVGPGLCDCGSRDAVAPDTWKPLGQGPNLCPLHRQAHAKPLDLGMGLNL</sequence>
<evidence type="ECO:0000313" key="2">
    <source>
        <dbReference type="Proteomes" id="UP001176941"/>
    </source>
</evidence>
<dbReference type="Proteomes" id="UP001176941">
    <property type="component" value="Chromosome 20"/>
</dbReference>
<accession>A0ABN8YLM7</accession>
<organism evidence="1 2">
    <name type="scientific">Rangifer tarandus platyrhynchus</name>
    <name type="common">Svalbard reindeer</name>
    <dbReference type="NCBI Taxonomy" id="3082113"/>
    <lineage>
        <taxon>Eukaryota</taxon>
        <taxon>Metazoa</taxon>
        <taxon>Chordata</taxon>
        <taxon>Craniata</taxon>
        <taxon>Vertebrata</taxon>
        <taxon>Euteleostomi</taxon>
        <taxon>Mammalia</taxon>
        <taxon>Eutheria</taxon>
        <taxon>Laurasiatheria</taxon>
        <taxon>Artiodactyla</taxon>
        <taxon>Ruminantia</taxon>
        <taxon>Pecora</taxon>
        <taxon>Cervidae</taxon>
        <taxon>Odocoileinae</taxon>
        <taxon>Rangifer</taxon>
    </lineage>
</organism>
<keyword evidence="2" id="KW-1185">Reference proteome</keyword>
<reference evidence="1" key="1">
    <citation type="submission" date="2023-04" db="EMBL/GenBank/DDBJ databases">
        <authorList>
            <consortium name="ELIXIR-Norway"/>
        </authorList>
    </citation>
    <scope>NUCLEOTIDE SEQUENCE [LARGE SCALE GENOMIC DNA]</scope>
</reference>
<evidence type="ECO:0000313" key="1">
    <source>
        <dbReference type="EMBL" id="CAI9162298.1"/>
    </source>
</evidence>
<dbReference type="EMBL" id="OX459956">
    <property type="protein sequence ID" value="CAI9162298.1"/>
    <property type="molecule type" value="Genomic_DNA"/>
</dbReference>